<dbReference type="InterPro" id="IPR050429">
    <property type="entry name" value="PTS_Glucose_EIICBA"/>
</dbReference>
<dbReference type="Gene3D" id="3.30.1360.60">
    <property type="entry name" value="Glucose permease domain IIB"/>
    <property type="match status" value="1"/>
</dbReference>
<dbReference type="EMBL" id="ABFX02000008">
    <property type="protein sequence ID" value="EDS17830.1"/>
    <property type="molecule type" value="Genomic_DNA"/>
</dbReference>
<sequence>MVINRGYILMNEYLLYGIIALIVIVILAFIFLKVMKNKQPKQVSAADIPVDVNSIIEAVGGKTNIKETTATSSKVTFFVNDDSLVDLDKLKALGASGIVQTSNKVSAILGKYSKEISHMINGQ</sequence>
<dbReference type="PANTHER" id="PTHR30009">
    <property type="entry name" value="CYTOCHROME C-TYPE SYNTHESIS PROTEIN AND PTS TRANSMEMBRANE COMPONENT"/>
    <property type="match status" value="1"/>
</dbReference>
<reference evidence="8" key="2">
    <citation type="submission" date="2014-06" db="EMBL/GenBank/DDBJ databases">
        <title>Draft genome sequence of Clostridium ramosum(DSM 1402).</title>
        <authorList>
            <person name="Sudarsanam P."/>
            <person name="Ley R."/>
            <person name="Guruge J."/>
            <person name="Turnbaugh P.J."/>
            <person name="Mahowald M."/>
            <person name="Liep D."/>
            <person name="Gordon J."/>
        </authorList>
    </citation>
    <scope>NUCLEOTIDE SEQUENCE</scope>
    <source>
        <strain evidence="8">DSM 1402</strain>
    </source>
</reference>
<gene>
    <name evidence="8" type="ORF">CLORAM_02625</name>
</gene>
<dbReference type="GO" id="GO:0009401">
    <property type="term" value="P:phosphoenolpyruvate-dependent sugar phosphotransferase system"/>
    <property type="evidence" value="ECO:0007669"/>
    <property type="project" value="UniProtKB-KW"/>
</dbReference>
<evidence type="ECO:0000259" key="7">
    <source>
        <dbReference type="PROSITE" id="PS51098"/>
    </source>
</evidence>
<keyword evidence="3" id="KW-0808">Transferase</keyword>
<proteinExistence type="predicted"/>
<keyword evidence="1" id="KW-0813">Transport</keyword>
<dbReference type="PROSITE" id="PS51098">
    <property type="entry name" value="PTS_EIIB_TYPE_1"/>
    <property type="match status" value="1"/>
</dbReference>
<evidence type="ECO:0000256" key="4">
    <source>
        <dbReference type="ARBA" id="ARBA00022683"/>
    </source>
</evidence>
<dbReference type="InterPro" id="IPR036878">
    <property type="entry name" value="Glu_permease_IIB"/>
</dbReference>
<feature type="domain" description="PTS EIIB type-1" evidence="7">
    <location>
        <begin position="49"/>
        <end position="123"/>
    </location>
</feature>
<dbReference type="GO" id="GO:0005886">
    <property type="term" value="C:plasma membrane"/>
    <property type="evidence" value="ECO:0007669"/>
    <property type="project" value="TreeGrafter"/>
</dbReference>
<organism evidence="8 9">
    <name type="scientific">Thomasclavelia ramosa DSM 1402</name>
    <dbReference type="NCBI Taxonomy" id="445974"/>
    <lineage>
        <taxon>Bacteria</taxon>
        <taxon>Bacillati</taxon>
        <taxon>Bacillota</taxon>
        <taxon>Erysipelotrichia</taxon>
        <taxon>Erysipelotrichales</taxon>
        <taxon>Coprobacillaceae</taxon>
        <taxon>Thomasclavelia</taxon>
    </lineage>
</organism>
<dbReference type="InterPro" id="IPR001996">
    <property type="entry name" value="PTS_IIB_1"/>
</dbReference>
<keyword evidence="2" id="KW-0762">Sugar transport</keyword>
<accession>B0N7P2</accession>
<keyword evidence="9" id="KW-1185">Reference proteome</keyword>
<keyword evidence="6" id="KW-1133">Transmembrane helix</keyword>
<keyword evidence="4" id="KW-0598">Phosphotransferase system</keyword>
<keyword evidence="6" id="KW-0472">Membrane</keyword>
<reference evidence="8" key="1">
    <citation type="submission" date="2007-11" db="EMBL/GenBank/DDBJ databases">
        <authorList>
            <person name="Fulton L."/>
            <person name="Clifton S."/>
            <person name="Fulton B."/>
            <person name="Xu J."/>
            <person name="Minx P."/>
            <person name="Pepin K.H."/>
            <person name="Johnson M."/>
            <person name="Thiruvilangam P."/>
            <person name="Bhonagiri V."/>
            <person name="Nash W.E."/>
            <person name="Mardis E.R."/>
            <person name="Wilson R.K."/>
        </authorList>
    </citation>
    <scope>NUCLEOTIDE SEQUENCE [LARGE SCALE GENOMIC DNA]</scope>
    <source>
        <strain evidence="8">DSM 1402</strain>
    </source>
</reference>
<evidence type="ECO:0000256" key="3">
    <source>
        <dbReference type="ARBA" id="ARBA00022679"/>
    </source>
</evidence>
<evidence type="ECO:0000256" key="5">
    <source>
        <dbReference type="PROSITE-ProRule" id="PRU00421"/>
    </source>
</evidence>
<evidence type="ECO:0000256" key="2">
    <source>
        <dbReference type="ARBA" id="ARBA00022597"/>
    </source>
</evidence>
<dbReference type="Proteomes" id="UP000005798">
    <property type="component" value="Unassembled WGS sequence"/>
</dbReference>
<evidence type="ECO:0000256" key="1">
    <source>
        <dbReference type="ARBA" id="ARBA00022448"/>
    </source>
</evidence>
<evidence type="ECO:0000256" key="6">
    <source>
        <dbReference type="SAM" id="Phobius"/>
    </source>
</evidence>
<dbReference type="SUPFAM" id="SSF55604">
    <property type="entry name" value="Glucose permease domain IIB"/>
    <property type="match status" value="1"/>
</dbReference>
<dbReference type="GO" id="GO:0090563">
    <property type="term" value="F:protein-phosphocysteine-sugar phosphotransferase activity"/>
    <property type="evidence" value="ECO:0007669"/>
    <property type="project" value="TreeGrafter"/>
</dbReference>
<protein>
    <recommendedName>
        <fullName evidence="7">PTS EIIB type-1 domain-containing protein</fullName>
    </recommendedName>
</protein>
<dbReference type="GO" id="GO:0008982">
    <property type="term" value="F:protein-N(PI)-phosphohistidine-sugar phosphotransferase activity"/>
    <property type="evidence" value="ECO:0007669"/>
    <property type="project" value="InterPro"/>
</dbReference>
<comment type="caution">
    <text evidence="5">Lacks conserved residue(s) required for the propagation of feature annotation.</text>
</comment>
<comment type="caution">
    <text evidence="8">The sequence shown here is derived from an EMBL/GenBank/DDBJ whole genome shotgun (WGS) entry which is preliminary data.</text>
</comment>
<feature type="transmembrane region" description="Helical" evidence="6">
    <location>
        <begin position="13"/>
        <end position="32"/>
    </location>
</feature>
<name>B0N7P2_9FIRM</name>
<evidence type="ECO:0000313" key="9">
    <source>
        <dbReference type="Proteomes" id="UP000005798"/>
    </source>
</evidence>
<keyword evidence="6" id="KW-0812">Transmembrane</keyword>
<dbReference type="HOGENOM" id="CLU_162090_1_0_9"/>
<evidence type="ECO:0000313" key="8">
    <source>
        <dbReference type="EMBL" id="EDS17830.1"/>
    </source>
</evidence>
<dbReference type="eggNOG" id="COG1264">
    <property type="taxonomic scope" value="Bacteria"/>
</dbReference>
<dbReference type="AlphaFoldDB" id="B0N7P2"/>